<dbReference type="PANTHER" id="PTHR11205">
    <property type="entry name" value="RIBOSOMAL PROTEIN S7"/>
    <property type="match status" value="1"/>
</dbReference>
<comment type="subcellular location">
    <subcellularLocation>
        <location evidence="1">Mitochondrion</location>
    </subcellularLocation>
</comment>
<keyword evidence="3 8" id="KW-0689">Ribosomal protein</keyword>
<dbReference type="FunFam" id="1.10.455.10:FF:000006">
    <property type="entry name" value="37S ribosomal protein S7, mitochondrial"/>
    <property type="match status" value="1"/>
</dbReference>
<gene>
    <name evidence="10" type="ORF">PGUG_00503</name>
</gene>
<dbReference type="GeneID" id="5129623"/>
<keyword evidence="11" id="KW-1185">Reference proteome</keyword>
<dbReference type="FunCoup" id="A5DB48">
    <property type="interactions" value="261"/>
</dbReference>
<evidence type="ECO:0000313" key="10">
    <source>
        <dbReference type="EMBL" id="EDK36405.2"/>
    </source>
</evidence>
<dbReference type="KEGG" id="pgu:PGUG_00503"/>
<comment type="function">
    <text evidence="6">Component of the mitochondrial ribosome (mitoribosome), a dedicated translation machinery responsible for the synthesis of mitochondrial genome-encoded proteins, including at least some of the essential transmembrane subunits of the mitochondrial respiratory chain. The mitoribosomes are attached to the mitochondrial inner membrane and translation products are cotranslationally integrated into the membrane.</text>
</comment>
<name>A5DB48_PICGU</name>
<comment type="similarity">
    <text evidence="2 8">Belongs to the universal ribosomal protein uS7 family.</text>
</comment>
<evidence type="ECO:0000256" key="5">
    <source>
        <dbReference type="ARBA" id="ARBA00023274"/>
    </source>
</evidence>
<dbReference type="GO" id="GO:0005763">
    <property type="term" value="C:mitochondrial small ribosomal subunit"/>
    <property type="evidence" value="ECO:0007669"/>
    <property type="project" value="EnsemblFungi"/>
</dbReference>
<dbReference type="Gene3D" id="1.10.455.10">
    <property type="entry name" value="Ribosomal protein S7 domain"/>
    <property type="match status" value="1"/>
</dbReference>
<dbReference type="InterPro" id="IPR000235">
    <property type="entry name" value="Ribosomal_uS7"/>
</dbReference>
<dbReference type="OMA" id="KNRTVPY"/>
<sequence length="261" mass="29414">MSIIMKSLLRQVQLHPTTPRGLAGTIATSLRFNSSKTAEKTSNISLTAQVFPLHKENITESDVDEWLNAVKQMRKNGTGGASNESEVFISQLAQPEPFLQEKFEPTAEQLAEVEAFANKKVPLPKDPMIENFTNLIMRHGKKSKAHKILSQALYIVYLKTRRDPMQVLAETLDKLGPLMSTKVEKTGAAKNRTVPYPLNQRQRNRYAITWILEGADKKKSSDYSVRLAEEILSAFEGKSSGYDRKAQMHKSSIAHRAYIRL</sequence>
<evidence type="ECO:0000259" key="9">
    <source>
        <dbReference type="Pfam" id="PF00177"/>
    </source>
</evidence>
<evidence type="ECO:0000256" key="1">
    <source>
        <dbReference type="ARBA" id="ARBA00004173"/>
    </source>
</evidence>
<dbReference type="InParanoid" id="A5DB48"/>
<keyword evidence="4" id="KW-0496">Mitochondrion</keyword>
<dbReference type="InterPro" id="IPR020606">
    <property type="entry name" value="Ribosomal_uS7_CS"/>
</dbReference>
<dbReference type="OrthoDB" id="9972728at2759"/>
<organism evidence="10 11">
    <name type="scientific">Meyerozyma guilliermondii (strain ATCC 6260 / CBS 566 / DSM 6381 / JCM 1539 / NBRC 10279 / NRRL Y-324)</name>
    <name type="common">Yeast</name>
    <name type="synonym">Candida guilliermondii</name>
    <dbReference type="NCBI Taxonomy" id="294746"/>
    <lineage>
        <taxon>Eukaryota</taxon>
        <taxon>Fungi</taxon>
        <taxon>Dikarya</taxon>
        <taxon>Ascomycota</taxon>
        <taxon>Saccharomycotina</taxon>
        <taxon>Pichiomycetes</taxon>
        <taxon>Debaryomycetaceae</taxon>
        <taxon>Meyerozyma</taxon>
    </lineage>
</organism>
<evidence type="ECO:0000313" key="11">
    <source>
        <dbReference type="Proteomes" id="UP000001997"/>
    </source>
</evidence>
<evidence type="ECO:0000256" key="8">
    <source>
        <dbReference type="RuleBase" id="RU003619"/>
    </source>
</evidence>
<dbReference type="Pfam" id="PF00177">
    <property type="entry name" value="Ribosomal_S7"/>
    <property type="match status" value="1"/>
</dbReference>
<evidence type="ECO:0000256" key="6">
    <source>
        <dbReference type="ARBA" id="ARBA00037226"/>
    </source>
</evidence>
<proteinExistence type="inferred from homology"/>
<feature type="domain" description="Small ribosomal subunit protein uS7" evidence="9">
    <location>
        <begin position="124"/>
        <end position="256"/>
    </location>
</feature>
<evidence type="ECO:0000256" key="4">
    <source>
        <dbReference type="ARBA" id="ARBA00023128"/>
    </source>
</evidence>
<dbReference type="AlphaFoldDB" id="A5DB48"/>
<dbReference type="GO" id="GO:0003735">
    <property type="term" value="F:structural constituent of ribosome"/>
    <property type="evidence" value="ECO:0007669"/>
    <property type="project" value="EnsemblFungi"/>
</dbReference>
<evidence type="ECO:0000256" key="2">
    <source>
        <dbReference type="ARBA" id="ARBA00007151"/>
    </source>
</evidence>
<dbReference type="GO" id="GO:0006412">
    <property type="term" value="P:translation"/>
    <property type="evidence" value="ECO:0007669"/>
    <property type="project" value="InterPro"/>
</dbReference>
<dbReference type="SUPFAM" id="SSF47973">
    <property type="entry name" value="Ribosomal protein S7"/>
    <property type="match status" value="1"/>
</dbReference>
<dbReference type="HOGENOM" id="CLU_049057_2_0_1"/>
<dbReference type="CDD" id="cd14868">
    <property type="entry name" value="uS7_Mitochondria_Fungi"/>
    <property type="match status" value="1"/>
</dbReference>
<evidence type="ECO:0000256" key="7">
    <source>
        <dbReference type="ARBA" id="ARBA00039306"/>
    </source>
</evidence>
<dbReference type="VEuPathDB" id="FungiDB:PGUG_00503"/>
<dbReference type="InterPro" id="IPR047988">
    <property type="entry name" value="Ribosomal_uS7m_fungi"/>
</dbReference>
<dbReference type="EMBL" id="CH408155">
    <property type="protein sequence ID" value="EDK36405.2"/>
    <property type="molecule type" value="Genomic_DNA"/>
</dbReference>
<dbReference type="eggNOG" id="KOG3291">
    <property type="taxonomic scope" value="Eukaryota"/>
</dbReference>
<dbReference type="GO" id="GO:0003723">
    <property type="term" value="F:RNA binding"/>
    <property type="evidence" value="ECO:0007669"/>
    <property type="project" value="InterPro"/>
</dbReference>
<dbReference type="STRING" id="294746.A5DB48"/>
<keyword evidence="5 8" id="KW-0687">Ribonucleoprotein</keyword>
<dbReference type="RefSeq" id="XP_001487126.2">
    <property type="nucleotide sequence ID" value="XM_001487076.1"/>
</dbReference>
<reference evidence="10 11" key="1">
    <citation type="journal article" date="2009" name="Nature">
        <title>Evolution of pathogenicity and sexual reproduction in eight Candida genomes.</title>
        <authorList>
            <person name="Butler G."/>
            <person name="Rasmussen M.D."/>
            <person name="Lin M.F."/>
            <person name="Santos M.A."/>
            <person name="Sakthikumar S."/>
            <person name="Munro C.A."/>
            <person name="Rheinbay E."/>
            <person name="Grabherr M."/>
            <person name="Forche A."/>
            <person name="Reedy J.L."/>
            <person name="Agrafioti I."/>
            <person name="Arnaud M.B."/>
            <person name="Bates S."/>
            <person name="Brown A.J."/>
            <person name="Brunke S."/>
            <person name="Costanzo M.C."/>
            <person name="Fitzpatrick D.A."/>
            <person name="de Groot P.W."/>
            <person name="Harris D."/>
            <person name="Hoyer L.L."/>
            <person name="Hube B."/>
            <person name="Klis F.M."/>
            <person name="Kodira C."/>
            <person name="Lennard N."/>
            <person name="Logue M.E."/>
            <person name="Martin R."/>
            <person name="Neiman A.M."/>
            <person name="Nikolaou E."/>
            <person name="Quail M.A."/>
            <person name="Quinn J."/>
            <person name="Santos M.C."/>
            <person name="Schmitzberger F.F."/>
            <person name="Sherlock G."/>
            <person name="Shah P."/>
            <person name="Silverstein K.A."/>
            <person name="Skrzypek M.S."/>
            <person name="Soll D."/>
            <person name="Staggs R."/>
            <person name="Stansfield I."/>
            <person name="Stumpf M.P."/>
            <person name="Sudbery P.E."/>
            <person name="Srikantha T."/>
            <person name="Zeng Q."/>
            <person name="Berman J."/>
            <person name="Berriman M."/>
            <person name="Heitman J."/>
            <person name="Gow N.A."/>
            <person name="Lorenz M.C."/>
            <person name="Birren B.W."/>
            <person name="Kellis M."/>
            <person name="Cuomo C.A."/>
        </authorList>
    </citation>
    <scope>NUCLEOTIDE SEQUENCE [LARGE SCALE GENOMIC DNA]</scope>
    <source>
        <strain evidence="11">ATCC 6260 / CBS 566 / DSM 6381 / JCM 1539 / NBRC 10279 / NRRL Y-324</strain>
    </source>
</reference>
<dbReference type="PROSITE" id="PS00052">
    <property type="entry name" value="RIBOSOMAL_S7"/>
    <property type="match status" value="1"/>
</dbReference>
<dbReference type="InterPro" id="IPR036823">
    <property type="entry name" value="Ribosomal_uS7_dom_sf"/>
</dbReference>
<dbReference type="InterPro" id="IPR023798">
    <property type="entry name" value="Ribosomal_uS7_dom"/>
</dbReference>
<evidence type="ECO:0000256" key="3">
    <source>
        <dbReference type="ARBA" id="ARBA00022980"/>
    </source>
</evidence>
<dbReference type="Proteomes" id="UP000001997">
    <property type="component" value="Unassembled WGS sequence"/>
</dbReference>
<protein>
    <recommendedName>
        <fullName evidence="7">Small ribosomal subunit protein uS7m</fullName>
    </recommendedName>
</protein>
<accession>A5DB48</accession>